<dbReference type="STRING" id="59922.P9303_16411"/>
<proteinExistence type="predicted"/>
<sequence length="492" mass="54183">MERWLYIYSVSAYAYFLDAIQQTDFLNSREKGSVIIGEADPDDRSNWVNDGLVIGMSCALKQGKGAEDQGFNLWPAIGPILEGVTSITNKREFAKDILKAALTYPGEMPSLSEANETSEGGYVIWAQDIEYHPTWVEKTGGNANEVYAGITALLWAGRQVLGDDFIIAPVPSSSIFKNLGDFDTDVILNGNDESDYLKILQLDNLPSKQSSGKEWNYLSVLFQNDIIDGFLGQQYTENNMDALPGSVSADTRKFLPGEELPYAILSAWSNPSQLRETTTDGPPWNSYYNGGLPFNAGAYFGGAESYPTDLDLSDYLIPTKQSLPSLQIASEQEDVAILNFTGLGNDQIDLNISVKNNISQDFILGYYLIKDDQGSVLDPLTGELLTPGDDGYRSAALNQLNQVSELTNLTGNDSPSTNWVIEDLKEDELIAPFVQVIDNHRLNTFFAFDDANPGGFSHFKNLGVNSYGVDVNFDGKPVDYKDLMIALTFPEL</sequence>
<evidence type="ECO:0000313" key="1">
    <source>
        <dbReference type="EMBL" id="ABM78385.1"/>
    </source>
</evidence>
<evidence type="ECO:0008006" key="3">
    <source>
        <dbReference type="Google" id="ProtNLM"/>
    </source>
</evidence>
<dbReference type="HOGENOM" id="CLU_554180_0_0_3"/>
<name>A2CA75_PROM3</name>
<evidence type="ECO:0000313" key="2">
    <source>
        <dbReference type="Proteomes" id="UP000002274"/>
    </source>
</evidence>
<gene>
    <name evidence="1" type="ordered locus">P9303_16411</name>
</gene>
<dbReference type="Proteomes" id="UP000002274">
    <property type="component" value="Chromosome"/>
</dbReference>
<dbReference type="EMBL" id="CP000554">
    <property type="protein sequence ID" value="ABM78385.1"/>
    <property type="molecule type" value="Genomic_DNA"/>
</dbReference>
<dbReference type="AlphaFoldDB" id="A2CA75"/>
<organism evidence="1 2">
    <name type="scientific">Prochlorococcus marinus (strain MIT 9303)</name>
    <dbReference type="NCBI Taxonomy" id="59922"/>
    <lineage>
        <taxon>Bacteria</taxon>
        <taxon>Bacillati</taxon>
        <taxon>Cyanobacteriota</taxon>
        <taxon>Cyanophyceae</taxon>
        <taxon>Synechococcales</taxon>
        <taxon>Prochlorococcaceae</taxon>
        <taxon>Prochlorococcus</taxon>
    </lineage>
</organism>
<protein>
    <recommendedName>
        <fullName evidence="3">DUF4114 domain-containing protein</fullName>
    </recommendedName>
</protein>
<dbReference type="KEGG" id="pmf:P9303_16411"/>
<accession>A2CA75</accession>
<reference evidence="1 2" key="1">
    <citation type="journal article" date="2007" name="PLoS Genet.">
        <title>Patterns and implications of gene gain and loss in the evolution of Prochlorococcus.</title>
        <authorList>
            <person name="Kettler G.C."/>
            <person name="Martiny A.C."/>
            <person name="Huang K."/>
            <person name="Zucker J."/>
            <person name="Coleman M.L."/>
            <person name="Rodrigue S."/>
            <person name="Chen F."/>
            <person name="Lapidus A."/>
            <person name="Ferriera S."/>
            <person name="Johnson J."/>
            <person name="Steglich C."/>
            <person name="Church G.M."/>
            <person name="Richardson P."/>
            <person name="Chisholm S.W."/>
        </authorList>
    </citation>
    <scope>NUCLEOTIDE SEQUENCE [LARGE SCALE GENOMIC DNA]</scope>
    <source>
        <strain evidence="1 2">MIT 9303</strain>
    </source>
</reference>